<evidence type="ECO:0000256" key="1">
    <source>
        <dbReference type="SAM" id="MobiDB-lite"/>
    </source>
</evidence>
<keyword evidence="2" id="KW-0812">Transmembrane</keyword>
<keyword evidence="4" id="KW-1185">Reference proteome</keyword>
<evidence type="ECO:0000256" key="2">
    <source>
        <dbReference type="SAM" id="Phobius"/>
    </source>
</evidence>
<dbReference type="AlphaFoldDB" id="W1P9C3"/>
<dbReference type="Proteomes" id="UP000017836">
    <property type="component" value="Unassembled WGS sequence"/>
</dbReference>
<sequence length="178" mass="19687">MVSRHEDYQNLTPKSHLAKEIRAPGHSPPKSNGDLATEKDDYAPAENQSNRNDDGVAIKRCLTPFVAVTMGVVNMTIMNASHPPTITNEYALFIFHFFTTLGFTLSIIQIAAITLLPHSKPTMCLEKNLMRAIAVVLSVVFLLQVLAMLPTRITWLFYVLCLVLGPLVPICLAKLGQK</sequence>
<feature type="region of interest" description="Disordered" evidence="1">
    <location>
        <begin position="1"/>
        <end position="51"/>
    </location>
</feature>
<dbReference type="Gramene" id="ERN04533">
    <property type="protein sequence ID" value="ERN04533"/>
    <property type="gene ID" value="AMTR_s00081p00151830"/>
</dbReference>
<feature type="transmembrane region" description="Helical" evidence="2">
    <location>
        <begin position="128"/>
        <end position="149"/>
    </location>
</feature>
<organism evidence="3 4">
    <name type="scientific">Amborella trichopoda</name>
    <dbReference type="NCBI Taxonomy" id="13333"/>
    <lineage>
        <taxon>Eukaryota</taxon>
        <taxon>Viridiplantae</taxon>
        <taxon>Streptophyta</taxon>
        <taxon>Embryophyta</taxon>
        <taxon>Tracheophyta</taxon>
        <taxon>Spermatophyta</taxon>
        <taxon>Magnoliopsida</taxon>
        <taxon>Amborellales</taxon>
        <taxon>Amborellaceae</taxon>
        <taxon>Amborella</taxon>
    </lineage>
</organism>
<feature type="transmembrane region" description="Helical" evidence="2">
    <location>
        <begin position="90"/>
        <end position="116"/>
    </location>
</feature>
<dbReference type="EMBL" id="KI394223">
    <property type="protein sequence ID" value="ERN04533.1"/>
    <property type="molecule type" value="Genomic_DNA"/>
</dbReference>
<gene>
    <name evidence="3" type="ORF">AMTR_s00081p00151830</name>
</gene>
<evidence type="ECO:0000313" key="4">
    <source>
        <dbReference type="Proteomes" id="UP000017836"/>
    </source>
</evidence>
<accession>W1P9C3</accession>
<reference evidence="4" key="1">
    <citation type="journal article" date="2013" name="Science">
        <title>The Amborella genome and the evolution of flowering plants.</title>
        <authorList>
            <consortium name="Amborella Genome Project"/>
        </authorList>
    </citation>
    <scope>NUCLEOTIDE SEQUENCE [LARGE SCALE GENOMIC DNA]</scope>
</reference>
<keyword evidence="2" id="KW-1133">Transmembrane helix</keyword>
<feature type="transmembrane region" description="Helical" evidence="2">
    <location>
        <begin position="61"/>
        <end position="78"/>
    </location>
</feature>
<evidence type="ECO:0000313" key="3">
    <source>
        <dbReference type="EMBL" id="ERN04533.1"/>
    </source>
</evidence>
<keyword evidence="2" id="KW-0472">Membrane</keyword>
<dbReference type="HOGENOM" id="CLU_1512629_0_0_1"/>
<protein>
    <submittedName>
        <fullName evidence="3">Uncharacterized protein</fullName>
    </submittedName>
</protein>
<proteinExistence type="predicted"/>
<feature type="transmembrane region" description="Helical" evidence="2">
    <location>
        <begin position="155"/>
        <end position="175"/>
    </location>
</feature>
<name>W1P9C3_AMBTC</name>